<accession>A0A6V8MDX4</accession>
<dbReference type="InterPro" id="IPR050239">
    <property type="entry name" value="Sigma-70_RNA_pol_init_factors"/>
</dbReference>
<comment type="similarity">
    <text evidence="1">Belongs to the sigma-70 factor family.</text>
</comment>
<keyword evidence="8" id="KW-1185">Reference proteome</keyword>
<dbReference type="SUPFAM" id="SSF88946">
    <property type="entry name" value="Sigma2 domain of RNA polymerase sigma factors"/>
    <property type="match status" value="1"/>
</dbReference>
<dbReference type="Proteomes" id="UP000556026">
    <property type="component" value="Unassembled WGS sequence"/>
</dbReference>
<dbReference type="GO" id="GO:0003677">
    <property type="term" value="F:DNA binding"/>
    <property type="evidence" value="ECO:0007669"/>
    <property type="project" value="UniProtKB-KW"/>
</dbReference>
<organism evidence="7 8">
    <name type="scientific">Geomonas silvestris</name>
    <dbReference type="NCBI Taxonomy" id="2740184"/>
    <lineage>
        <taxon>Bacteria</taxon>
        <taxon>Pseudomonadati</taxon>
        <taxon>Thermodesulfobacteriota</taxon>
        <taxon>Desulfuromonadia</taxon>
        <taxon>Geobacterales</taxon>
        <taxon>Geobacteraceae</taxon>
        <taxon>Geomonas</taxon>
    </lineage>
</organism>
<dbReference type="InterPro" id="IPR007624">
    <property type="entry name" value="RNA_pol_sigma70_r3"/>
</dbReference>
<dbReference type="PANTHER" id="PTHR30603">
    <property type="entry name" value="RNA POLYMERASE SIGMA FACTOR RPO"/>
    <property type="match status" value="1"/>
</dbReference>
<name>A0A6V8MDX4_9BACT</name>
<feature type="domain" description="RNA polymerase sigma-70" evidence="6">
    <location>
        <begin position="114"/>
        <end position="127"/>
    </location>
</feature>
<dbReference type="Gene3D" id="1.10.601.10">
    <property type="entry name" value="RNA Polymerase Primary Sigma Factor"/>
    <property type="match status" value="1"/>
</dbReference>
<evidence type="ECO:0000256" key="5">
    <source>
        <dbReference type="ARBA" id="ARBA00023163"/>
    </source>
</evidence>
<evidence type="ECO:0000313" key="8">
    <source>
        <dbReference type="Proteomes" id="UP000556026"/>
    </source>
</evidence>
<proteinExistence type="inferred from homology"/>
<dbReference type="InterPro" id="IPR013325">
    <property type="entry name" value="RNA_pol_sigma_r2"/>
</dbReference>
<dbReference type="Gene3D" id="1.20.120.1810">
    <property type="match status" value="1"/>
</dbReference>
<evidence type="ECO:0000256" key="1">
    <source>
        <dbReference type="ARBA" id="ARBA00007788"/>
    </source>
</evidence>
<dbReference type="Pfam" id="PF04539">
    <property type="entry name" value="Sigma70_r3"/>
    <property type="match status" value="1"/>
</dbReference>
<dbReference type="InterPro" id="IPR007630">
    <property type="entry name" value="RNA_pol_sigma70_r4"/>
</dbReference>
<comment type="caution">
    <text evidence="7">The sequence shown here is derived from an EMBL/GenBank/DDBJ whole genome shotgun (WGS) entry which is preliminary data.</text>
</comment>
<dbReference type="GO" id="GO:0016987">
    <property type="term" value="F:sigma factor activity"/>
    <property type="evidence" value="ECO:0007669"/>
    <property type="project" value="UniProtKB-KW"/>
</dbReference>
<dbReference type="AlphaFoldDB" id="A0A6V8MDX4"/>
<evidence type="ECO:0000256" key="3">
    <source>
        <dbReference type="ARBA" id="ARBA00023082"/>
    </source>
</evidence>
<dbReference type="InterPro" id="IPR009042">
    <property type="entry name" value="RNA_pol_sigma70_r1_2"/>
</dbReference>
<evidence type="ECO:0000313" key="7">
    <source>
        <dbReference type="EMBL" id="GFO58186.1"/>
    </source>
</evidence>
<dbReference type="RefSeq" id="WP_183353034.1">
    <property type="nucleotide sequence ID" value="NZ_BLXX01000001.1"/>
</dbReference>
<keyword evidence="2" id="KW-0805">Transcription regulation</keyword>
<dbReference type="Pfam" id="PF04542">
    <property type="entry name" value="Sigma70_r2"/>
    <property type="match status" value="1"/>
</dbReference>
<dbReference type="InterPro" id="IPR014284">
    <property type="entry name" value="RNA_pol_sigma-70_dom"/>
</dbReference>
<dbReference type="SUPFAM" id="SSF88659">
    <property type="entry name" value="Sigma3 and sigma4 domains of RNA polymerase sigma factors"/>
    <property type="match status" value="2"/>
</dbReference>
<dbReference type="Pfam" id="PF04545">
    <property type="entry name" value="Sigma70_r4"/>
    <property type="match status" value="1"/>
</dbReference>
<protein>
    <submittedName>
        <fullName evidence="7">RNA polymerase sigma-38 factor, stationary phase</fullName>
    </submittedName>
</protein>
<dbReference type="Pfam" id="PF00140">
    <property type="entry name" value="Sigma70_r1_2"/>
    <property type="match status" value="1"/>
</dbReference>
<dbReference type="PRINTS" id="PR00046">
    <property type="entry name" value="SIGMA70FCT"/>
</dbReference>
<dbReference type="NCBIfam" id="TIGR02937">
    <property type="entry name" value="sigma70-ECF"/>
    <property type="match status" value="1"/>
</dbReference>
<keyword evidence="3" id="KW-0731">Sigma factor</keyword>
<evidence type="ECO:0000259" key="6">
    <source>
        <dbReference type="PROSITE" id="PS00715"/>
    </source>
</evidence>
<dbReference type="GO" id="GO:0006352">
    <property type="term" value="P:DNA-templated transcription initiation"/>
    <property type="evidence" value="ECO:0007669"/>
    <property type="project" value="InterPro"/>
</dbReference>
<evidence type="ECO:0000256" key="4">
    <source>
        <dbReference type="ARBA" id="ARBA00023125"/>
    </source>
</evidence>
<gene>
    <name evidence="7" type="primary">rpoS</name>
    <name evidence="7" type="ORF">GMST_05110</name>
</gene>
<dbReference type="PANTHER" id="PTHR30603:SF60">
    <property type="entry name" value="RNA POLYMERASE SIGMA FACTOR RPOD"/>
    <property type="match status" value="1"/>
</dbReference>
<dbReference type="CDD" id="cd06171">
    <property type="entry name" value="Sigma70_r4"/>
    <property type="match status" value="1"/>
</dbReference>
<dbReference type="Gene3D" id="1.10.10.10">
    <property type="entry name" value="Winged helix-like DNA-binding domain superfamily/Winged helix DNA-binding domain"/>
    <property type="match status" value="2"/>
</dbReference>
<dbReference type="InterPro" id="IPR000943">
    <property type="entry name" value="RNA_pol_sigma70"/>
</dbReference>
<dbReference type="InterPro" id="IPR036388">
    <property type="entry name" value="WH-like_DNA-bd_sf"/>
</dbReference>
<sequence length="331" mass="38235">MENEETLEEKDPIFLDTEQDPDALELEDVEAEVEPEVEEEEIKAAVVEHFDDAIKLYLREIQKTKLLTADEEKELAAKIDLGDKAARDRMIVSNLRLVVKIAKRYINRGLPFLDLIEEGNMGLIKAVERFKLSKECRFSTYATWWIRQSIERALVNQSRTIRLPVHVSDDINKMLRVTRELVQKMNREPSIKEVADALDVNITYVRRLMVLLKKTYSIERPMGENNDYFLIDTIEDTSTVSPAVLLEDLNKYELVSKWFETLSDGEKKILTLRFGLDDKDPQTLDTIGRSFGVTRERIRQIEAKSLEKLRKIVEATDIMGQPMVGPIPPPE</sequence>
<dbReference type="InterPro" id="IPR007627">
    <property type="entry name" value="RNA_pol_sigma70_r2"/>
</dbReference>
<evidence type="ECO:0000256" key="2">
    <source>
        <dbReference type="ARBA" id="ARBA00023015"/>
    </source>
</evidence>
<dbReference type="PROSITE" id="PS00715">
    <property type="entry name" value="SIGMA70_1"/>
    <property type="match status" value="1"/>
</dbReference>
<keyword evidence="5" id="KW-0804">Transcription</keyword>
<dbReference type="InterPro" id="IPR013324">
    <property type="entry name" value="RNA_pol_sigma_r3/r4-like"/>
</dbReference>
<keyword evidence="4" id="KW-0238">DNA-binding</keyword>
<dbReference type="EMBL" id="BLXX01000001">
    <property type="protein sequence ID" value="GFO58186.1"/>
    <property type="molecule type" value="Genomic_DNA"/>
</dbReference>
<dbReference type="FunFam" id="1.10.601.10:FF:000001">
    <property type="entry name" value="RNA polymerase sigma factor SigA"/>
    <property type="match status" value="1"/>
</dbReference>
<reference evidence="8" key="1">
    <citation type="submission" date="2020-06" db="EMBL/GenBank/DDBJ databases">
        <title>Draft genomic sequence of Geomonas sp. Red330.</title>
        <authorList>
            <person name="Itoh H."/>
            <person name="Zhenxing X."/>
            <person name="Ushijima N."/>
            <person name="Masuda Y."/>
            <person name="Shiratori Y."/>
            <person name="Senoo K."/>
        </authorList>
    </citation>
    <scope>NUCLEOTIDE SEQUENCE [LARGE SCALE GENOMIC DNA]</scope>
    <source>
        <strain evidence="8">Red330</strain>
    </source>
</reference>